<evidence type="ECO:0000313" key="1">
    <source>
        <dbReference type="EMBL" id="EPB73074.1"/>
    </source>
</evidence>
<proteinExistence type="predicted"/>
<keyword evidence="2" id="KW-1185">Reference proteome</keyword>
<dbReference type="EMBL" id="KE125007">
    <property type="protein sequence ID" value="EPB73074.1"/>
    <property type="molecule type" value="Genomic_DNA"/>
</dbReference>
<organism evidence="1 2">
    <name type="scientific">Ancylostoma ceylanicum</name>
    <dbReference type="NCBI Taxonomy" id="53326"/>
    <lineage>
        <taxon>Eukaryota</taxon>
        <taxon>Metazoa</taxon>
        <taxon>Ecdysozoa</taxon>
        <taxon>Nematoda</taxon>
        <taxon>Chromadorea</taxon>
        <taxon>Rhabditida</taxon>
        <taxon>Rhabditina</taxon>
        <taxon>Rhabditomorpha</taxon>
        <taxon>Strongyloidea</taxon>
        <taxon>Ancylostomatidae</taxon>
        <taxon>Ancylostomatinae</taxon>
        <taxon>Ancylostoma</taxon>
    </lineage>
</organism>
<accession>A0A0D6LMI2</accession>
<dbReference type="Proteomes" id="UP000054495">
    <property type="component" value="Unassembled WGS sequence"/>
</dbReference>
<reference evidence="1 2" key="1">
    <citation type="submission" date="2013-05" db="EMBL/GenBank/DDBJ databases">
        <title>Draft genome of the parasitic nematode Anyclostoma ceylanicum.</title>
        <authorList>
            <person name="Mitreva M."/>
        </authorList>
    </citation>
    <scope>NUCLEOTIDE SEQUENCE [LARGE SCALE GENOMIC DNA]</scope>
</reference>
<dbReference type="AlphaFoldDB" id="A0A0D6LMI2"/>
<name>A0A0D6LMI2_9BILA</name>
<evidence type="ECO:0000313" key="2">
    <source>
        <dbReference type="Proteomes" id="UP000054495"/>
    </source>
</evidence>
<gene>
    <name evidence="1" type="ORF">ANCCEY_07817</name>
</gene>
<protein>
    <submittedName>
        <fullName evidence="1">Uncharacterized protein</fullName>
    </submittedName>
</protein>
<sequence length="77" mass="8874">MRAAYGYSEKLYLLVDQSAEENAGSCIAGFLVTGSIIVQLAYRLVLFVTYDRSAWEWKIAGRRRKRGKRKETNFVHD</sequence>